<keyword evidence="4" id="KW-1185">Reference proteome</keyword>
<organism evidence="3 4">
    <name type="scientific">Rosistilla carotiformis</name>
    <dbReference type="NCBI Taxonomy" id="2528017"/>
    <lineage>
        <taxon>Bacteria</taxon>
        <taxon>Pseudomonadati</taxon>
        <taxon>Planctomycetota</taxon>
        <taxon>Planctomycetia</taxon>
        <taxon>Pirellulales</taxon>
        <taxon>Pirellulaceae</taxon>
        <taxon>Rosistilla</taxon>
    </lineage>
</organism>
<evidence type="ECO:0000256" key="2">
    <source>
        <dbReference type="SAM" id="Phobius"/>
    </source>
</evidence>
<gene>
    <name evidence="3" type="ORF">Poly24_07120</name>
</gene>
<name>A0A518JNC6_9BACT</name>
<reference evidence="3 4" key="1">
    <citation type="submission" date="2019-02" db="EMBL/GenBank/DDBJ databases">
        <title>Deep-cultivation of Planctomycetes and their phenomic and genomic characterization uncovers novel biology.</title>
        <authorList>
            <person name="Wiegand S."/>
            <person name="Jogler M."/>
            <person name="Boedeker C."/>
            <person name="Pinto D."/>
            <person name="Vollmers J."/>
            <person name="Rivas-Marin E."/>
            <person name="Kohn T."/>
            <person name="Peeters S.H."/>
            <person name="Heuer A."/>
            <person name="Rast P."/>
            <person name="Oberbeckmann S."/>
            <person name="Bunk B."/>
            <person name="Jeske O."/>
            <person name="Meyerdierks A."/>
            <person name="Storesund J.E."/>
            <person name="Kallscheuer N."/>
            <person name="Luecker S."/>
            <person name="Lage O.M."/>
            <person name="Pohl T."/>
            <person name="Merkel B.J."/>
            <person name="Hornburger P."/>
            <person name="Mueller R.-W."/>
            <person name="Bruemmer F."/>
            <person name="Labrenz M."/>
            <person name="Spormann A.M."/>
            <person name="Op den Camp H."/>
            <person name="Overmann J."/>
            <person name="Amann R."/>
            <person name="Jetten M.S.M."/>
            <person name="Mascher T."/>
            <person name="Medema M.H."/>
            <person name="Devos D.P."/>
            <person name="Kaster A.-K."/>
            <person name="Ovreas L."/>
            <person name="Rohde M."/>
            <person name="Galperin M.Y."/>
            <person name="Jogler C."/>
        </authorList>
    </citation>
    <scope>NUCLEOTIDE SEQUENCE [LARGE SCALE GENOMIC DNA]</scope>
    <source>
        <strain evidence="3 4">Poly24</strain>
    </source>
</reference>
<keyword evidence="2" id="KW-0472">Membrane</keyword>
<evidence type="ECO:0000256" key="1">
    <source>
        <dbReference type="SAM" id="MobiDB-lite"/>
    </source>
</evidence>
<evidence type="ECO:0000313" key="3">
    <source>
        <dbReference type="EMBL" id="QDV67021.1"/>
    </source>
</evidence>
<protein>
    <recommendedName>
        <fullName evidence="5">AsmA-like C-terminal domain-containing protein</fullName>
    </recommendedName>
</protein>
<feature type="region of interest" description="Disordered" evidence="1">
    <location>
        <begin position="417"/>
        <end position="440"/>
    </location>
</feature>
<sequence length="440" mass="48306">MVGVNQPIGARMHERTRRMICQMVFVVACALPTLMTISTVLVRSTPWFDNWRRDRLETELCDRFGLRFEIGVLKVLAPGAMQLERVHVTDPETGADVGSIRVVQFTTRDGRLALRLAQPEVRAAQLPHAWNLLHDRFLCHPELTTHPVRIAADDLSISSTSGGVTLTDLQAYVQPHDFANETIMQFKIAGREMPSPATISITRDRSRRYPETAWKLHTGGTSLPYSLLSDYFPQLPKLGNGCEFNGPIGCRLNREGWNVDLGGSSITGIEVSRVFDNLAHKLTGTADVWLGQCRIERGLLTGIAGGVTIRNGQLGDSLLQSAQQLLGVQSLVGSHRPAHPFDLMQFRFAMDDAGWQFVGACDTNPAGILAVHASRPIALLRTPQPLAISAPKQLVAPEYSQPLFAGEANNLVLDLLPSPAPPARQSSPPLVPRVTMRTQD</sequence>
<dbReference type="Proteomes" id="UP000315082">
    <property type="component" value="Chromosome"/>
</dbReference>
<dbReference type="KEGG" id="rcf:Poly24_07120"/>
<dbReference type="EMBL" id="CP036348">
    <property type="protein sequence ID" value="QDV67021.1"/>
    <property type="molecule type" value="Genomic_DNA"/>
</dbReference>
<feature type="transmembrane region" description="Helical" evidence="2">
    <location>
        <begin position="20"/>
        <end position="42"/>
    </location>
</feature>
<evidence type="ECO:0008006" key="5">
    <source>
        <dbReference type="Google" id="ProtNLM"/>
    </source>
</evidence>
<accession>A0A518JNC6</accession>
<keyword evidence="2" id="KW-1133">Transmembrane helix</keyword>
<proteinExistence type="predicted"/>
<dbReference type="AlphaFoldDB" id="A0A518JNC6"/>
<keyword evidence="2" id="KW-0812">Transmembrane</keyword>
<evidence type="ECO:0000313" key="4">
    <source>
        <dbReference type="Proteomes" id="UP000315082"/>
    </source>
</evidence>